<reference evidence="1 2" key="1">
    <citation type="submission" date="2020-09" db="EMBL/GenBank/DDBJ databases">
        <title>Marinomonas sp. nov., isolated from the cysticercosis algae of Qingdao, China.</title>
        <authorList>
            <person name="Sun X."/>
        </authorList>
    </citation>
    <scope>NUCLEOTIDE SEQUENCE [LARGE SCALE GENOMIC DNA]</scope>
    <source>
        <strain evidence="1 2">SM2066</strain>
    </source>
</reference>
<gene>
    <name evidence="1" type="ORF">IF202_15415</name>
</gene>
<proteinExistence type="predicted"/>
<dbReference type="RefSeq" id="WP_191595819.1">
    <property type="nucleotide sequence ID" value="NZ_JACYFC010000006.1"/>
</dbReference>
<comment type="caution">
    <text evidence="1">The sequence shown here is derived from an EMBL/GenBank/DDBJ whole genome shotgun (WGS) entry which is preliminary data.</text>
</comment>
<keyword evidence="2" id="KW-1185">Reference proteome</keyword>
<dbReference type="EMBL" id="JACYFC010000006">
    <property type="protein sequence ID" value="MBD5772428.1"/>
    <property type="molecule type" value="Genomic_DNA"/>
</dbReference>
<evidence type="ECO:0000313" key="1">
    <source>
        <dbReference type="EMBL" id="MBD5772428.1"/>
    </source>
</evidence>
<dbReference type="Proteomes" id="UP000604161">
    <property type="component" value="Unassembled WGS sequence"/>
</dbReference>
<name>A0ABR8P4U6_9GAMM</name>
<sequence>MKKTFVLSHPKMTYQRIIESAKNEVKKHIKKERNKALPENADFWGFSCKFGQTADKARAIHEGDINTNISSAQSQHWKSFYLEVVAVPKTRTKRPDDTNEDDV</sequence>
<dbReference type="Pfam" id="PF19669">
    <property type="entry name" value="DUF6172"/>
    <property type="match status" value="1"/>
</dbReference>
<organism evidence="1 2">
    <name type="scientific">Marinomonas colpomeniae</name>
    <dbReference type="NCBI Taxonomy" id="2774408"/>
    <lineage>
        <taxon>Bacteria</taxon>
        <taxon>Pseudomonadati</taxon>
        <taxon>Pseudomonadota</taxon>
        <taxon>Gammaproteobacteria</taxon>
        <taxon>Oceanospirillales</taxon>
        <taxon>Oceanospirillaceae</taxon>
        <taxon>Marinomonas</taxon>
    </lineage>
</organism>
<protein>
    <submittedName>
        <fullName evidence="1">Uncharacterized protein</fullName>
    </submittedName>
</protein>
<accession>A0ABR8P4U6</accession>
<evidence type="ECO:0000313" key="2">
    <source>
        <dbReference type="Proteomes" id="UP000604161"/>
    </source>
</evidence>
<dbReference type="InterPro" id="IPR046170">
    <property type="entry name" value="DUF6172"/>
</dbReference>